<evidence type="ECO:0000313" key="1">
    <source>
        <dbReference type="EMBL" id="PRY31118.1"/>
    </source>
</evidence>
<reference evidence="1 2" key="1">
    <citation type="submission" date="2018-03" db="EMBL/GenBank/DDBJ databases">
        <title>Genomic Encyclopedia of Archaeal and Bacterial Type Strains, Phase II (KMG-II): from individual species to whole genera.</title>
        <authorList>
            <person name="Goeker M."/>
        </authorList>
    </citation>
    <scope>NUCLEOTIDE SEQUENCE [LARGE SCALE GENOMIC DNA]</scope>
    <source>
        <strain evidence="1 2">DSM 45348</strain>
    </source>
</reference>
<dbReference type="RefSeq" id="WP_106125649.1">
    <property type="nucleotide sequence ID" value="NZ_PVZG01000003.1"/>
</dbReference>
<dbReference type="OrthoDB" id="3730926at2"/>
<dbReference type="Proteomes" id="UP000239209">
    <property type="component" value="Unassembled WGS sequence"/>
</dbReference>
<name>A0A2T0SCH0_9ACTN</name>
<evidence type="ECO:0000313" key="2">
    <source>
        <dbReference type="Proteomes" id="UP000239209"/>
    </source>
</evidence>
<protein>
    <submittedName>
        <fullName evidence="1">Helix-turn-helix protein</fullName>
    </submittedName>
</protein>
<dbReference type="EMBL" id="PVZG01000003">
    <property type="protein sequence ID" value="PRY31118.1"/>
    <property type="molecule type" value="Genomic_DNA"/>
</dbReference>
<comment type="caution">
    <text evidence="1">The sequence shown here is derived from an EMBL/GenBank/DDBJ whole genome shotgun (WGS) entry which is preliminary data.</text>
</comment>
<organism evidence="1 2">
    <name type="scientific">Pseudosporangium ferrugineum</name>
    <dbReference type="NCBI Taxonomy" id="439699"/>
    <lineage>
        <taxon>Bacteria</taxon>
        <taxon>Bacillati</taxon>
        <taxon>Actinomycetota</taxon>
        <taxon>Actinomycetes</taxon>
        <taxon>Micromonosporales</taxon>
        <taxon>Micromonosporaceae</taxon>
        <taxon>Pseudosporangium</taxon>
    </lineage>
</organism>
<dbReference type="SUPFAM" id="SSF46785">
    <property type="entry name" value="Winged helix' DNA-binding domain"/>
    <property type="match status" value="1"/>
</dbReference>
<gene>
    <name evidence="1" type="ORF">CLV70_1032</name>
</gene>
<dbReference type="AlphaFoldDB" id="A0A2T0SCH0"/>
<sequence>MEDDTTSSIERRVTELERRFAELIGRSADEKPAPTPSRPPDTFWALNGLRDVVGEDNAGAVLFTGMVNLPTGEHLEWQHDTAVDDMLEADWSDWAGTLGALGHPIRLLLLRRVLAGARSATELAADEALGTTGQLYHHLRQLVSAGWLRSSVRGQYTVPDERVVPLLVILSGAKQ</sequence>
<proteinExistence type="predicted"/>
<dbReference type="InterPro" id="IPR036388">
    <property type="entry name" value="WH-like_DNA-bd_sf"/>
</dbReference>
<keyword evidence="2" id="KW-1185">Reference proteome</keyword>
<dbReference type="InterPro" id="IPR036390">
    <property type="entry name" value="WH_DNA-bd_sf"/>
</dbReference>
<accession>A0A2T0SCH0</accession>
<dbReference type="Gene3D" id="1.10.10.10">
    <property type="entry name" value="Winged helix-like DNA-binding domain superfamily/Winged helix DNA-binding domain"/>
    <property type="match status" value="1"/>
</dbReference>